<feature type="transmembrane region" description="Helical" evidence="6">
    <location>
        <begin position="451"/>
        <end position="472"/>
    </location>
</feature>
<evidence type="ECO:0000256" key="6">
    <source>
        <dbReference type="SAM" id="Phobius"/>
    </source>
</evidence>
<dbReference type="GO" id="GO:0022857">
    <property type="term" value="F:transmembrane transporter activity"/>
    <property type="evidence" value="ECO:0007669"/>
    <property type="project" value="InterPro"/>
</dbReference>
<dbReference type="SUPFAM" id="SSF103473">
    <property type="entry name" value="MFS general substrate transporter"/>
    <property type="match status" value="1"/>
</dbReference>
<accession>G0NZW3</accession>
<feature type="transmembrane region" description="Helical" evidence="6">
    <location>
        <begin position="50"/>
        <end position="67"/>
    </location>
</feature>
<feature type="transmembrane region" description="Helical" evidence="6">
    <location>
        <begin position="321"/>
        <end position="343"/>
    </location>
</feature>
<feature type="transmembrane region" description="Helical" evidence="6">
    <location>
        <begin position="121"/>
        <end position="140"/>
    </location>
</feature>
<dbReference type="PANTHER" id="PTHR23510">
    <property type="entry name" value="INNER MEMBRANE TRANSPORT PROTEIN YAJR"/>
    <property type="match status" value="1"/>
</dbReference>
<feature type="transmembrane region" description="Helical" evidence="6">
    <location>
        <begin position="226"/>
        <end position="244"/>
    </location>
</feature>
<name>G0NZW3_CAEBE</name>
<evidence type="ECO:0000313" key="8">
    <source>
        <dbReference type="Proteomes" id="UP000008068"/>
    </source>
</evidence>
<dbReference type="Gene3D" id="1.20.1250.20">
    <property type="entry name" value="MFS general substrate transporter like domains"/>
    <property type="match status" value="1"/>
</dbReference>
<dbReference type="FunCoup" id="G0NZW3">
    <property type="interactions" value="4"/>
</dbReference>
<keyword evidence="4 6" id="KW-0472">Membrane</keyword>
<protein>
    <recommendedName>
        <fullName evidence="9">Major facilitator superfamily (MFS) profile domain-containing protein</fullName>
    </recommendedName>
</protein>
<dbReference type="EMBL" id="GL379993">
    <property type="protein sequence ID" value="EGT41330.1"/>
    <property type="molecule type" value="Genomic_DNA"/>
</dbReference>
<dbReference type="eggNOG" id="KOG2325">
    <property type="taxonomic scope" value="Eukaryota"/>
</dbReference>
<evidence type="ECO:0000256" key="4">
    <source>
        <dbReference type="ARBA" id="ARBA00023136"/>
    </source>
</evidence>
<dbReference type="InterPro" id="IPR011701">
    <property type="entry name" value="MFS"/>
</dbReference>
<evidence type="ECO:0000256" key="3">
    <source>
        <dbReference type="ARBA" id="ARBA00022989"/>
    </source>
</evidence>
<feature type="transmembrane region" description="Helical" evidence="6">
    <location>
        <begin position="407"/>
        <end position="430"/>
    </location>
</feature>
<feature type="transmembrane region" description="Helical" evidence="6">
    <location>
        <begin position="87"/>
        <end position="109"/>
    </location>
</feature>
<keyword evidence="8" id="KW-1185">Reference proteome</keyword>
<dbReference type="PANTHER" id="PTHR23510:SF73">
    <property type="entry name" value="MFS DOMAIN-CONTAINING PROTEIN"/>
    <property type="match status" value="1"/>
</dbReference>
<evidence type="ECO:0000256" key="5">
    <source>
        <dbReference type="SAM" id="MobiDB-lite"/>
    </source>
</evidence>
<feature type="transmembrane region" description="Helical" evidence="6">
    <location>
        <begin position="146"/>
        <end position="168"/>
    </location>
</feature>
<reference evidence="8" key="1">
    <citation type="submission" date="2011-07" db="EMBL/GenBank/DDBJ databases">
        <authorList>
            <consortium name="Caenorhabditis brenneri Sequencing and Analysis Consortium"/>
            <person name="Wilson R.K."/>
        </authorList>
    </citation>
    <scope>NUCLEOTIDE SEQUENCE [LARGE SCALE GENOMIC DNA]</scope>
    <source>
        <strain evidence="8">PB2801</strain>
    </source>
</reference>
<dbReference type="AlphaFoldDB" id="G0NZW3"/>
<dbReference type="OrthoDB" id="370281at2759"/>
<feature type="transmembrane region" description="Helical" evidence="6">
    <location>
        <begin position="478"/>
        <end position="496"/>
    </location>
</feature>
<proteinExistence type="predicted"/>
<dbReference type="OMA" id="MISFGWD"/>
<feature type="transmembrane region" description="Helical" evidence="6">
    <location>
        <begin position="355"/>
        <end position="374"/>
    </location>
</feature>
<feature type="region of interest" description="Disordered" evidence="5">
    <location>
        <begin position="15"/>
        <end position="41"/>
    </location>
</feature>
<organism evidence="8">
    <name type="scientific">Caenorhabditis brenneri</name>
    <name type="common">Nematode worm</name>
    <dbReference type="NCBI Taxonomy" id="135651"/>
    <lineage>
        <taxon>Eukaryota</taxon>
        <taxon>Metazoa</taxon>
        <taxon>Ecdysozoa</taxon>
        <taxon>Nematoda</taxon>
        <taxon>Chromadorea</taxon>
        <taxon>Rhabditida</taxon>
        <taxon>Rhabditina</taxon>
        <taxon>Rhabditomorpha</taxon>
        <taxon>Rhabditoidea</taxon>
        <taxon>Rhabditidae</taxon>
        <taxon>Peloderinae</taxon>
        <taxon>Caenorhabditis</taxon>
    </lineage>
</organism>
<dbReference type="GO" id="GO:0005765">
    <property type="term" value="C:lysosomal membrane"/>
    <property type="evidence" value="ECO:0007669"/>
    <property type="project" value="TreeGrafter"/>
</dbReference>
<evidence type="ECO:0008006" key="9">
    <source>
        <dbReference type="Google" id="ProtNLM"/>
    </source>
</evidence>
<evidence type="ECO:0000256" key="1">
    <source>
        <dbReference type="ARBA" id="ARBA00004141"/>
    </source>
</evidence>
<feature type="transmembrane region" description="Helical" evidence="6">
    <location>
        <begin position="180"/>
        <end position="206"/>
    </location>
</feature>
<keyword evidence="2 6" id="KW-0812">Transmembrane</keyword>
<dbReference type="HOGENOM" id="CLU_027024_0_0_1"/>
<feature type="transmembrane region" description="Helical" evidence="6">
    <location>
        <begin position="296"/>
        <end position="315"/>
    </location>
</feature>
<keyword evidence="3 6" id="KW-1133">Transmembrane helix</keyword>
<evidence type="ECO:0000313" key="7">
    <source>
        <dbReference type="EMBL" id="EGT41330.1"/>
    </source>
</evidence>
<evidence type="ECO:0000256" key="2">
    <source>
        <dbReference type="ARBA" id="ARBA00022692"/>
    </source>
</evidence>
<sequence length="503" mass="55675">MAAVGSSTAEKYEIPTIKSKDKMESADDTSRGETTDTESSETEIATNKKALWIASFVMLIAAIENTVVGMSEWPYMNQIDKEADAQFFGAATAASKLFHAVSALVFAVWCHRYQTFQIPLIAGRLIAFGACLLYLCVEMFTDGRRYVMAFCYILFGVASSSSTILRAYVAAISTHADRPLAYSGLQAATMLSIIIGPIIQAVFSAIEYPGYQLIHNVKFHIYSAPVWVAAGTNFISIAVIRFALKELPRRAKKEMKKNQSFFTITGVRARIEKVSHMEINWRIVVLCWLQKMNATLSVVTLTTMTSVILMTNYGLSGNKTVIAMSLTMLVVGLFAVGITALYFFCHLGRHLQQRYAFLFGLIIFMSMYFFTYPWPQVSNPVPLYNATADVGCNPEAYSWCDTSYAPAFPLLLAVIAVVMGIGIPLSNVALDAIYSKMLGSINQSVMQGAMIVAEDVILILGPIYSSGMYTYYGFESLWMWNGIIVAIGSVLWVAHLRRLAQYS</sequence>
<comment type="subcellular location">
    <subcellularLocation>
        <location evidence="1">Membrane</location>
        <topology evidence="1">Multi-pass membrane protein</topology>
    </subcellularLocation>
</comment>
<dbReference type="Proteomes" id="UP000008068">
    <property type="component" value="Unassembled WGS sequence"/>
</dbReference>
<gene>
    <name evidence="7" type="ORF">CAEBREN_22354</name>
</gene>
<feature type="compositionally biased region" description="Basic and acidic residues" evidence="5">
    <location>
        <begin position="15"/>
        <end position="34"/>
    </location>
</feature>
<dbReference type="InterPro" id="IPR051068">
    <property type="entry name" value="MFS_Domain-Containing_Protein"/>
</dbReference>
<dbReference type="CDD" id="cd17326">
    <property type="entry name" value="MFS_MFSD8"/>
    <property type="match status" value="1"/>
</dbReference>
<dbReference type="Pfam" id="PF07690">
    <property type="entry name" value="MFS_1"/>
    <property type="match status" value="1"/>
</dbReference>
<dbReference type="InterPro" id="IPR036259">
    <property type="entry name" value="MFS_trans_sf"/>
</dbReference>
<dbReference type="InParanoid" id="G0NZW3"/>